<name>A0A6J1SZH4_FRAOC</name>
<sequence length="109" mass="12459">MPDLPSAERLQQEAAKLLTEVKASHKISQRAIDHFVKGVDTLYDILLDVLKEFMVEKLSNRDGYLTIADVTTTLEQLKGQCIFEGVQTKAKLDRYNAYMESKKKRESQP</sequence>
<proteinExistence type="predicted"/>
<evidence type="ECO:0000313" key="2">
    <source>
        <dbReference type="RefSeq" id="XP_026286333.1"/>
    </source>
</evidence>
<dbReference type="Proteomes" id="UP000504606">
    <property type="component" value="Unplaced"/>
</dbReference>
<dbReference type="AlphaFoldDB" id="A0A6J1SZH4"/>
<gene>
    <name evidence="2" type="primary">LOC113211984</name>
</gene>
<dbReference type="GeneID" id="113211984"/>
<accession>A0A6J1SZH4</accession>
<evidence type="ECO:0000313" key="1">
    <source>
        <dbReference type="Proteomes" id="UP000504606"/>
    </source>
</evidence>
<dbReference type="RefSeq" id="XP_026286333.1">
    <property type="nucleotide sequence ID" value="XM_026430548.2"/>
</dbReference>
<dbReference type="KEGG" id="foc:113211984"/>
<keyword evidence="1" id="KW-1185">Reference proteome</keyword>
<reference evidence="2" key="1">
    <citation type="submission" date="2025-08" db="UniProtKB">
        <authorList>
            <consortium name="RefSeq"/>
        </authorList>
    </citation>
    <scope>IDENTIFICATION</scope>
    <source>
        <tissue evidence="2">Whole organism</tissue>
    </source>
</reference>
<organism evidence="1 2">
    <name type="scientific">Frankliniella occidentalis</name>
    <name type="common">Western flower thrips</name>
    <name type="synonym">Euthrips occidentalis</name>
    <dbReference type="NCBI Taxonomy" id="133901"/>
    <lineage>
        <taxon>Eukaryota</taxon>
        <taxon>Metazoa</taxon>
        <taxon>Ecdysozoa</taxon>
        <taxon>Arthropoda</taxon>
        <taxon>Hexapoda</taxon>
        <taxon>Insecta</taxon>
        <taxon>Pterygota</taxon>
        <taxon>Neoptera</taxon>
        <taxon>Paraneoptera</taxon>
        <taxon>Thysanoptera</taxon>
        <taxon>Terebrantia</taxon>
        <taxon>Thripoidea</taxon>
        <taxon>Thripidae</taxon>
        <taxon>Frankliniella</taxon>
    </lineage>
</organism>
<protein>
    <submittedName>
        <fullName evidence="2">Uncharacterized protein LOC113211984</fullName>
    </submittedName>
</protein>